<gene>
    <name evidence="1" type="ORF">C2G38_2031074</name>
</gene>
<dbReference type="AlphaFoldDB" id="A0A397VZI3"/>
<name>A0A397VZI3_9GLOM</name>
<protein>
    <submittedName>
        <fullName evidence="1">Uncharacterized protein</fullName>
    </submittedName>
</protein>
<sequence>MGDWESYVEGVLRAWYIFLRFERHNYNKAPLVFLSDVFYWSQINHPILNVLRDHLVKFTDYLVENMHSIIRRQTSSLDTPEQLSKTAKVINAKKADNAFENAFVTQHKSTYATKDHLTLLTKKAEVFLLRVFEDVYQKLGQSSIKNTKSNKFTFQLALLNFAVDKKQMPLGFSSDYFPSSNACDYCYEQFDRTGPKSNLVESLEADETNNLESRILDENDILEKLEKNKDALPLVEQAYVIARERFLSL</sequence>
<dbReference type="OrthoDB" id="2423324at2759"/>
<dbReference type="Proteomes" id="UP000266673">
    <property type="component" value="Unassembled WGS sequence"/>
</dbReference>
<evidence type="ECO:0000313" key="1">
    <source>
        <dbReference type="EMBL" id="RIB25433.1"/>
    </source>
</evidence>
<reference evidence="1 2" key="1">
    <citation type="submission" date="2018-06" db="EMBL/GenBank/DDBJ databases">
        <title>Comparative genomics reveals the genomic features of Rhizophagus irregularis, R. cerebriforme, R. diaphanum and Gigaspora rosea, and their symbiotic lifestyle signature.</title>
        <authorList>
            <person name="Morin E."/>
            <person name="San Clemente H."/>
            <person name="Chen E.C.H."/>
            <person name="De La Providencia I."/>
            <person name="Hainaut M."/>
            <person name="Kuo A."/>
            <person name="Kohler A."/>
            <person name="Murat C."/>
            <person name="Tang N."/>
            <person name="Roy S."/>
            <person name="Loubradou J."/>
            <person name="Henrissat B."/>
            <person name="Grigoriev I.V."/>
            <person name="Corradi N."/>
            <person name="Roux C."/>
            <person name="Martin F.M."/>
        </authorList>
    </citation>
    <scope>NUCLEOTIDE SEQUENCE [LARGE SCALE GENOMIC DNA]</scope>
    <source>
        <strain evidence="1 2">DAOM 194757</strain>
    </source>
</reference>
<organism evidence="1 2">
    <name type="scientific">Gigaspora rosea</name>
    <dbReference type="NCBI Taxonomy" id="44941"/>
    <lineage>
        <taxon>Eukaryota</taxon>
        <taxon>Fungi</taxon>
        <taxon>Fungi incertae sedis</taxon>
        <taxon>Mucoromycota</taxon>
        <taxon>Glomeromycotina</taxon>
        <taxon>Glomeromycetes</taxon>
        <taxon>Diversisporales</taxon>
        <taxon>Gigasporaceae</taxon>
        <taxon>Gigaspora</taxon>
    </lineage>
</organism>
<dbReference type="STRING" id="44941.A0A397VZI3"/>
<keyword evidence="2" id="KW-1185">Reference proteome</keyword>
<evidence type="ECO:0000313" key="2">
    <source>
        <dbReference type="Proteomes" id="UP000266673"/>
    </source>
</evidence>
<comment type="caution">
    <text evidence="1">The sequence shown here is derived from an EMBL/GenBank/DDBJ whole genome shotgun (WGS) entry which is preliminary data.</text>
</comment>
<accession>A0A397VZI3</accession>
<proteinExistence type="predicted"/>
<dbReference type="EMBL" id="QKWP01000175">
    <property type="protein sequence ID" value="RIB25433.1"/>
    <property type="molecule type" value="Genomic_DNA"/>
</dbReference>